<dbReference type="PANTHER" id="PTHR30572">
    <property type="entry name" value="MEMBRANE COMPONENT OF TRANSPORTER-RELATED"/>
    <property type="match status" value="1"/>
</dbReference>
<evidence type="ECO:0000256" key="1">
    <source>
        <dbReference type="ARBA" id="ARBA00004651"/>
    </source>
</evidence>
<feature type="transmembrane region" description="Helical" evidence="8">
    <location>
        <begin position="310"/>
        <end position="330"/>
    </location>
</feature>
<dbReference type="PANTHER" id="PTHR30572:SF4">
    <property type="entry name" value="ABC TRANSPORTER PERMEASE YTRF"/>
    <property type="match status" value="1"/>
</dbReference>
<evidence type="ECO:0000256" key="5">
    <source>
        <dbReference type="ARBA" id="ARBA00023136"/>
    </source>
</evidence>
<feature type="transmembrane region" description="Helical" evidence="8">
    <location>
        <begin position="559"/>
        <end position="586"/>
    </location>
</feature>
<evidence type="ECO:0000259" key="10">
    <source>
        <dbReference type="Pfam" id="PF12704"/>
    </source>
</evidence>
<evidence type="ECO:0000313" key="12">
    <source>
        <dbReference type="Proteomes" id="UP001596004"/>
    </source>
</evidence>
<keyword evidence="2" id="KW-1003">Cell membrane</keyword>
<keyword evidence="4 8" id="KW-1133">Transmembrane helix</keyword>
<dbReference type="Proteomes" id="UP001596004">
    <property type="component" value="Unassembled WGS sequence"/>
</dbReference>
<dbReference type="InterPro" id="IPR003838">
    <property type="entry name" value="ABC3_permease_C"/>
</dbReference>
<feature type="domain" description="MacB-like periplasmic core" evidence="10">
    <location>
        <begin position="25"/>
        <end position="172"/>
    </location>
</feature>
<comment type="similarity">
    <text evidence="6">Belongs to the ABC-4 integral membrane protein family.</text>
</comment>
<feature type="domain" description="ABC3 transporter permease C-terminal" evidence="9">
    <location>
        <begin position="314"/>
        <end position="430"/>
    </location>
</feature>
<proteinExistence type="inferred from homology"/>
<keyword evidence="12" id="KW-1185">Reference proteome</keyword>
<dbReference type="Pfam" id="PF12704">
    <property type="entry name" value="MacB_PCD"/>
    <property type="match status" value="1"/>
</dbReference>
<protein>
    <submittedName>
        <fullName evidence="11">FtsX-like permease family protein</fullName>
    </submittedName>
</protein>
<organism evidence="11 12">
    <name type="scientific">Sphaerisporangium dianthi</name>
    <dbReference type="NCBI Taxonomy" id="1436120"/>
    <lineage>
        <taxon>Bacteria</taxon>
        <taxon>Bacillati</taxon>
        <taxon>Actinomycetota</taxon>
        <taxon>Actinomycetes</taxon>
        <taxon>Streptosporangiales</taxon>
        <taxon>Streptosporangiaceae</taxon>
        <taxon>Sphaerisporangium</taxon>
    </lineage>
</organism>
<keyword evidence="3 8" id="KW-0812">Transmembrane</keyword>
<evidence type="ECO:0000313" key="11">
    <source>
        <dbReference type="EMBL" id="MFC4535780.1"/>
    </source>
</evidence>
<evidence type="ECO:0000256" key="7">
    <source>
        <dbReference type="SAM" id="MobiDB-lite"/>
    </source>
</evidence>
<evidence type="ECO:0000256" key="4">
    <source>
        <dbReference type="ARBA" id="ARBA00022989"/>
    </source>
</evidence>
<gene>
    <name evidence="11" type="ORF">ACFO60_33875</name>
</gene>
<feature type="transmembrane region" description="Helical" evidence="8">
    <location>
        <begin position="516"/>
        <end position="538"/>
    </location>
</feature>
<name>A0ABV9CSH5_9ACTN</name>
<reference evidence="12" key="1">
    <citation type="journal article" date="2019" name="Int. J. Syst. Evol. Microbiol.">
        <title>The Global Catalogue of Microorganisms (GCM) 10K type strain sequencing project: providing services to taxonomists for standard genome sequencing and annotation.</title>
        <authorList>
            <consortium name="The Broad Institute Genomics Platform"/>
            <consortium name="The Broad Institute Genome Sequencing Center for Infectious Disease"/>
            <person name="Wu L."/>
            <person name="Ma J."/>
        </authorList>
    </citation>
    <scope>NUCLEOTIDE SEQUENCE [LARGE SCALE GENOMIC DNA]</scope>
    <source>
        <strain evidence="12">CGMCC 4.7132</strain>
    </source>
</reference>
<feature type="region of interest" description="Disordered" evidence="7">
    <location>
        <begin position="201"/>
        <end position="231"/>
    </location>
</feature>
<sequence>MGRILLVFRLAARDLRRRPAEAALLVLTITAATATLTLGLALHGVTDRPYQSTRQATAGPDVVASVTAGYDSGQPADLAGLKALTEAPGVVAHSGPYPYTQVDLGARGITAKAWAQGRDTARALVDRPELTEGGWTRDGGAVVEAGFAKALGVGAGDRITVNGRSFRVAGVAVTAATDPYPKVCFAPCRAGGYGEIAAKAARTEPAGPAPAPRGGPPGAGGAKPEAGPPGAGDFQLGPSGLVWLTEADARGLASQARPLSYAVNLKLADPARAPAFVNARFSGRDNAPALATWQDILSGHARLAEWKQTAMLLAGWLLGLLALAGIAVLVGGRMADQLRRVGLLKAIGGTPGLVAAVLLAEHLAVALLAAAAGLAAGRLAAPLLTAPGASLLGRADSAPLTLSAVGLVTAVALGIAGMATFVPAVRAARTSTVRALADAPRPPRRTAWLITISARLPVPLLLGLRLAARRPRRAMLGVAAIAITVTGIVAALAAHAHRYAEKAPGDDPRTALSQALTLFVIMLIAQAAVNVICIVRASTLDARRASALARALGATPAQVSAGLSAAQVLPALAGALMSLVLGIGLAEVLDEDPVTIPPLWQLLAVVLGCVAVITVLTAIPARVSARRPASRMLRTELT</sequence>
<comment type="subcellular location">
    <subcellularLocation>
        <location evidence="1">Cell membrane</location>
        <topology evidence="1">Multi-pass membrane protein</topology>
    </subcellularLocation>
</comment>
<accession>A0ABV9CSH5</accession>
<dbReference type="Pfam" id="PF02687">
    <property type="entry name" value="FtsX"/>
    <property type="match status" value="2"/>
</dbReference>
<evidence type="ECO:0000259" key="9">
    <source>
        <dbReference type="Pfam" id="PF02687"/>
    </source>
</evidence>
<feature type="transmembrane region" description="Helical" evidence="8">
    <location>
        <begin position="598"/>
        <end position="621"/>
    </location>
</feature>
<dbReference type="RefSeq" id="WP_380849008.1">
    <property type="nucleotide sequence ID" value="NZ_JBHSFP010000035.1"/>
</dbReference>
<feature type="transmembrane region" description="Helical" evidence="8">
    <location>
        <begin position="476"/>
        <end position="496"/>
    </location>
</feature>
<keyword evidence="5 8" id="KW-0472">Membrane</keyword>
<feature type="domain" description="ABC3 transporter permease C-terminal" evidence="9">
    <location>
        <begin position="518"/>
        <end position="626"/>
    </location>
</feature>
<evidence type="ECO:0000256" key="3">
    <source>
        <dbReference type="ARBA" id="ARBA00022692"/>
    </source>
</evidence>
<evidence type="ECO:0000256" key="6">
    <source>
        <dbReference type="ARBA" id="ARBA00038076"/>
    </source>
</evidence>
<evidence type="ECO:0000256" key="2">
    <source>
        <dbReference type="ARBA" id="ARBA00022475"/>
    </source>
</evidence>
<evidence type="ECO:0000256" key="8">
    <source>
        <dbReference type="SAM" id="Phobius"/>
    </source>
</evidence>
<dbReference type="InterPro" id="IPR050250">
    <property type="entry name" value="Macrolide_Exporter_MacB"/>
</dbReference>
<feature type="transmembrane region" description="Helical" evidence="8">
    <location>
        <begin position="21"/>
        <end position="45"/>
    </location>
</feature>
<dbReference type="InterPro" id="IPR025857">
    <property type="entry name" value="MacB_PCD"/>
</dbReference>
<dbReference type="EMBL" id="JBHSFP010000035">
    <property type="protein sequence ID" value="MFC4535780.1"/>
    <property type="molecule type" value="Genomic_DNA"/>
</dbReference>
<feature type="transmembrane region" description="Helical" evidence="8">
    <location>
        <begin position="404"/>
        <end position="425"/>
    </location>
</feature>
<comment type="caution">
    <text evidence="11">The sequence shown here is derived from an EMBL/GenBank/DDBJ whole genome shotgun (WGS) entry which is preliminary data.</text>
</comment>